<protein>
    <submittedName>
        <fullName evidence="1">Uncharacterized protein</fullName>
    </submittedName>
</protein>
<reference evidence="1" key="1">
    <citation type="submission" date="2022-04" db="EMBL/GenBank/DDBJ databases">
        <title>Carnegiea gigantea Genome sequencing and assembly v2.</title>
        <authorList>
            <person name="Copetti D."/>
            <person name="Sanderson M.J."/>
            <person name="Burquez A."/>
            <person name="Wojciechowski M.F."/>
        </authorList>
    </citation>
    <scope>NUCLEOTIDE SEQUENCE</scope>
    <source>
        <strain evidence="1">SGP5-SGP5p</strain>
        <tissue evidence="1">Aerial part</tissue>
    </source>
</reference>
<organism evidence="1 2">
    <name type="scientific">Carnegiea gigantea</name>
    <dbReference type="NCBI Taxonomy" id="171969"/>
    <lineage>
        <taxon>Eukaryota</taxon>
        <taxon>Viridiplantae</taxon>
        <taxon>Streptophyta</taxon>
        <taxon>Embryophyta</taxon>
        <taxon>Tracheophyta</taxon>
        <taxon>Spermatophyta</taxon>
        <taxon>Magnoliopsida</taxon>
        <taxon>eudicotyledons</taxon>
        <taxon>Gunneridae</taxon>
        <taxon>Pentapetalae</taxon>
        <taxon>Caryophyllales</taxon>
        <taxon>Cactineae</taxon>
        <taxon>Cactaceae</taxon>
        <taxon>Cactoideae</taxon>
        <taxon>Echinocereeae</taxon>
        <taxon>Carnegiea</taxon>
    </lineage>
</organism>
<keyword evidence="2" id="KW-1185">Reference proteome</keyword>
<proteinExistence type="predicted"/>
<accession>A0A9Q1JP75</accession>
<evidence type="ECO:0000313" key="2">
    <source>
        <dbReference type="Proteomes" id="UP001153076"/>
    </source>
</evidence>
<dbReference type="Proteomes" id="UP001153076">
    <property type="component" value="Unassembled WGS sequence"/>
</dbReference>
<evidence type="ECO:0000313" key="1">
    <source>
        <dbReference type="EMBL" id="KAJ8428105.1"/>
    </source>
</evidence>
<sequence length="200" mass="22160">MKVNVLSLTKTKKRVQPLKNEDMKGVTHRALRYPHAPIPLKSWPRHLEGLWPHPHIFTLTKRRNKLHLLKVTALIGSPLAFIHIVEVSLKIAPETLGPASPGLCINTRGYRRGPVALLLGPGPYQLRPSQMPSPTGTATPFFSFTGVQISPKLFPTLLYSAFRHGPHPSGEYLLHHHFLSVTLGGSEVLEGTKSQDLTKS</sequence>
<dbReference type="EMBL" id="JAKOGI010001050">
    <property type="protein sequence ID" value="KAJ8428105.1"/>
    <property type="molecule type" value="Genomic_DNA"/>
</dbReference>
<comment type="caution">
    <text evidence="1">The sequence shown here is derived from an EMBL/GenBank/DDBJ whole genome shotgun (WGS) entry which is preliminary data.</text>
</comment>
<dbReference type="AlphaFoldDB" id="A0A9Q1JP75"/>
<gene>
    <name evidence="1" type="ORF">Cgig2_025447</name>
</gene>
<name>A0A9Q1JP75_9CARY</name>